<dbReference type="Gene3D" id="3.40.350.10">
    <property type="entry name" value="Creatinase/prolidase N-terminal domain"/>
    <property type="match status" value="1"/>
</dbReference>
<comment type="cofactor">
    <cofactor evidence="2">
        <name>Mn(2+)</name>
        <dbReference type="ChEBI" id="CHEBI:29035"/>
    </cofactor>
</comment>
<reference evidence="17 18" key="1">
    <citation type="submission" date="2016-04" db="EMBL/GenBank/DDBJ databases">
        <title>A degradative enzymes factory behind the ericoid mycorrhizal symbiosis.</title>
        <authorList>
            <consortium name="DOE Joint Genome Institute"/>
            <person name="Martino E."/>
            <person name="Morin E."/>
            <person name="Grelet G."/>
            <person name="Kuo A."/>
            <person name="Kohler A."/>
            <person name="Daghino S."/>
            <person name="Barry K."/>
            <person name="Choi C."/>
            <person name="Cichocki N."/>
            <person name="Clum A."/>
            <person name="Copeland A."/>
            <person name="Hainaut M."/>
            <person name="Haridas S."/>
            <person name="Labutti K."/>
            <person name="Lindquist E."/>
            <person name="Lipzen A."/>
            <person name="Khouja H.-R."/>
            <person name="Murat C."/>
            <person name="Ohm R."/>
            <person name="Olson A."/>
            <person name="Spatafora J."/>
            <person name="Veneault-Fourrey C."/>
            <person name="Henrissat B."/>
            <person name="Grigoriev I."/>
            <person name="Martin F."/>
            <person name="Perotto S."/>
        </authorList>
    </citation>
    <scope>NUCLEOTIDE SEQUENCE [LARGE SCALE GENOMIC DNA]</scope>
    <source>
        <strain evidence="17 18">F</strain>
    </source>
</reference>
<evidence type="ECO:0000256" key="14">
    <source>
        <dbReference type="RuleBase" id="RU000590"/>
    </source>
</evidence>
<keyword evidence="11" id="KW-0464">Manganese</keyword>
<dbReference type="InterPro" id="IPR029149">
    <property type="entry name" value="Creatin/AminoP/Spt16_N"/>
</dbReference>
<comment type="similarity">
    <text evidence="4 14">Belongs to the peptidase M24B family.</text>
</comment>
<dbReference type="SUPFAM" id="SSF53092">
    <property type="entry name" value="Creatinase/prolidase N-terminal domain"/>
    <property type="match status" value="1"/>
</dbReference>
<keyword evidence="9" id="KW-0378">Hydrolase</keyword>
<evidence type="ECO:0000256" key="9">
    <source>
        <dbReference type="ARBA" id="ARBA00022801"/>
    </source>
</evidence>
<evidence type="ECO:0000256" key="12">
    <source>
        <dbReference type="ARBA" id="ARBA00030849"/>
    </source>
</evidence>
<dbReference type="Pfam" id="PF00557">
    <property type="entry name" value="Peptidase_M24"/>
    <property type="match status" value="1"/>
</dbReference>
<protein>
    <recommendedName>
        <fullName evidence="5">Xaa-Pro aminopeptidase</fullName>
        <ecNumber evidence="5">3.4.11.9</ecNumber>
    </recommendedName>
    <alternativeName>
        <fullName evidence="12">Aminoacylproline aminopeptidase</fullName>
    </alternativeName>
    <alternativeName>
        <fullName evidence="13">Prolidase</fullName>
    </alternativeName>
</protein>
<evidence type="ECO:0000256" key="8">
    <source>
        <dbReference type="ARBA" id="ARBA00022723"/>
    </source>
</evidence>
<evidence type="ECO:0000256" key="3">
    <source>
        <dbReference type="ARBA" id="ARBA00002443"/>
    </source>
</evidence>
<dbReference type="AlphaFoldDB" id="A0A2J6RDJ2"/>
<dbReference type="InterPro" id="IPR001131">
    <property type="entry name" value="Peptidase_M24B_aminopep-P_CS"/>
</dbReference>
<comment type="catalytic activity">
    <reaction evidence="1">
        <text>Release of any N-terminal amino acid, including proline, that is linked to proline, even from a dipeptide or tripeptide.</text>
        <dbReference type="EC" id="3.4.11.9"/>
    </reaction>
</comment>
<dbReference type="CDD" id="cd01087">
    <property type="entry name" value="Prolidase"/>
    <property type="match status" value="1"/>
</dbReference>
<dbReference type="PANTHER" id="PTHR43226:SF3">
    <property type="entry name" value="XAA-PRO AMINOPEPTIDASE AN0832-RELATED"/>
    <property type="match status" value="1"/>
</dbReference>
<feature type="region of interest" description="Disordered" evidence="15">
    <location>
        <begin position="1"/>
        <end position="20"/>
    </location>
</feature>
<sequence>MDSTMRKHAGERPSSQSSGCTVEVEEFDDLVSISLKPKSNEKYPAKPHAKLVAQKLGVKSGLIYLPGLREQNYEDSDMPVHWRQRRYFYYMSGINFSGCVVTYDIHRDSLYAWIPAPNVGSSVIFNGQVPSIQEVKAHYDFDDVRYISTLGSYLTNFVHYNPVDKIYQLHQYQAPKNVAREAILIDGRRSYLRDFPYDFTKLKPAMNAARVIKDDYEIRMIRRANLISAQAHTNVLKGIRHFENEAEIEAIFVATCVSEQAKEQSYGIIAGSGPNASVLHYVANNEPLKGRQLVCLDAGAEWKCYASDVTRTFPISGEFTKEAKEIYDLVAEMQESCIAMIKPGVDFGIIAENSVKVAVDGLIKLGLLQNGASEELYLSGVWRAFFPHGLGHHVGLEVHDVGDGSDRLNLLSGHRSANTWVAAYSNEHLDPVMPTGTTLLPNMVITIEPGIYFSRYALEDLFLKNARYAKFINQDLLAKYYPVGGVRIEDDILVTEDGYENLTTAPKGEEALKIINEGKDTTVEVTQRRFWLW</sequence>
<dbReference type="SUPFAM" id="SSF55920">
    <property type="entry name" value="Creatinase/aminopeptidase"/>
    <property type="match status" value="1"/>
</dbReference>
<dbReference type="Gene3D" id="3.90.230.10">
    <property type="entry name" value="Creatinase/methionine aminopeptidase superfamily"/>
    <property type="match status" value="1"/>
</dbReference>
<accession>A0A2J6RDJ2</accession>
<name>A0A2J6RDJ2_HYAVF</name>
<proteinExistence type="inferred from homology"/>
<evidence type="ECO:0000256" key="5">
    <source>
        <dbReference type="ARBA" id="ARBA00012574"/>
    </source>
</evidence>
<keyword evidence="6 17" id="KW-0031">Aminopeptidase</keyword>
<evidence type="ECO:0000256" key="4">
    <source>
        <dbReference type="ARBA" id="ARBA00008766"/>
    </source>
</evidence>
<dbReference type="Pfam" id="PF05195">
    <property type="entry name" value="AMP_N"/>
    <property type="match status" value="1"/>
</dbReference>
<evidence type="ECO:0000256" key="2">
    <source>
        <dbReference type="ARBA" id="ARBA00001936"/>
    </source>
</evidence>
<comment type="function">
    <text evidence="3">Catalyzes the removal of a penultimate prolyl residue from the N-termini of peptides.</text>
</comment>
<evidence type="ECO:0000313" key="18">
    <source>
        <dbReference type="Proteomes" id="UP000235786"/>
    </source>
</evidence>
<evidence type="ECO:0000256" key="11">
    <source>
        <dbReference type="ARBA" id="ARBA00023211"/>
    </source>
</evidence>
<dbReference type="SMART" id="SM01011">
    <property type="entry name" value="AMP_N"/>
    <property type="match status" value="1"/>
</dbReference>
<dbReference type="InterPro" id="IPR007865">
    <property type="entry name" value="Aminopep_P_N"/>
</dbReference>
<evidence type="ECO:0000256" key="6">
    <source>
        <dbReference type="ARBA" id="ARBA00022438"/>
    </source>
</evidence>
<evidence type="ECO:0000313" key="17">
    <source>
        <dbReference type="EMBL" id="PMD36590.1"/>
    </source>
</evidence>
<dbReference type="GO" id="GO:0070006">
    <property type="term" value="F:metalloaminopeptidase activity"/>
    <property type="evidence" value="ECO:0007669"/>
    <property type="project" value="InterPro"/>
</dbReference>
<dbReference type="EC" id="3.4.11.9" evidence="5"/>
<evidence type="ECO:0000256" key="7">
    <source>
        <dbReference type="ARBA" id="ARBA00022670"/>
    </source>
</evidence>
<evidence type="ECO:0000256" key="13">
    <source>
        <dbReference type="ARBA" id="ARBA00032413"/>
    </source>
</evidence>
<dbReference type="PROSITE" id="PS00491">
    <property type="entry name" value="PROLINE_PEPTIDASE"/>
    <property type="match status" value="1"/>
</dbReference>
<keyword evidence="7" id="KW-0645">Protease</keyword>
<evidence type="ECO:0000256" key="15">
    <source>
        <dbReference type="SAM" id="MobiDB-lite"/>
    </source>
</evidence>
<dbReference type="InterPro" id="IPR000994">
    <property type="entry name" value="Pept_M24"/>
</dbReference>
<dbReference type="PANTHER" id="PTHR43226">
    <property type="entry name" value="XAA-PRO AMINOPEPTIDASE 3"/>
    <property type="match status" value="1"/>
</dbReference>
<feature type="compositionally biased region" description="Basic and acidic residues" evidence="15">
    <location>
        <begin position="1"/>
        <end position="11"/>
    </location>
</feature>
<dbReference type="EMBL" id="KZ613950">
    <property type="protein sequence ID" value="PMD36590.1"/>
    <property type="molecule type" value="Genomic_DNA"/>
</dbReference>
<dbReference type="STRING" id="1149755.A0A2J6RDJ2"/>
<gene>
    <name evidence="17" type="ORF">L207DRAFT_515108</name>
</gene>
<dbReference type="OrthoDB" id="10261878at2759"/>
<dbReference type="GO" id="GO:0030145">
    <property type="term" value="F:manganese ion binding"/>
    <property type="evidence" value="ECO:0007669"/>
    <property type="project" value="InterPro"/>
</dbReference>
<organism evidence="17 18">
    <name type="scientific">Hyaloscypha variabilis (strain UAMH 11265 / GT02V1 / F)</name>
    <name type="common">Meliniomyces variabilis</name>
    <dbReference type="NCBI Taxonomy" id="1149755"/>
    <lineage>
        <taxon>Eukaryota</taxon>
        <taxon>Fungi</taxon>
        <taxon>Dikarya</taxon>
        <taxon>Ascomycota</taxon>
        <taxon>Pezizomycotina</taxon>
        <taxon>Leotiomycetes</taxon>
        <taxon>Helotiales</taxon>
        <taxon>Hyaloscyphaceae</taxon>
        <taxon>Hyaloscypha</taxon>
        <taxon>Hyaloscypha variabilis</taxon>
    </lineage>
</organism>
<keyword evidence="10" id="KW-0482">Metalloprotease</keyword>
<evidence type="ECO:0000259" key="16">
    <source>
        <dbReference type="SMART" id="SM01011"/>
    </source>
</evidence>
<dbReference type="InterPro" id="IPR036005">
    <property type="entry name" value="Creatinase/aminopeptidase-like"/>
</dbReference>
<keyword evidence="18" id="KW-1185">Reference proteome</keyword>
<dbReference type="Proteomes" id="UP000235786">
    <property type="component" value="Unassembled WGS sequence"/>
</dbReference>
<feature type="domain" description="Aminopeptidase P N-terminal" evidence="16">
    <location>
        <begin position="43"/>
        <end position="164"/>
    </location>
</feature>
<dbReference type="InterPro" id="IPR052433">
    <property type="entry name" value="X-Pro_dipept-like"/>
</dbReference>
<evidence type="ECO:0000256" key="10">
    <source>
        <dbReference type="ARBA" id="ARBA00023049"/>
    </source>
</evidence>
<evidence type="ECO:0000256" key="1">
    <source>
        <dbReference type="ARBA" id="ARBA00001424"/>
    </source>
</evidence>
<keyword evidence="8 14" id="KW-0479">Metal-binding</keyword>
<dbReference type="GO" id="GO:0006508">
    <property type="term" value="P:proteolysis"/>
    <property type="evidence" value="ECO:0007669"/>
    <property type="project" value="UniProtKB-KW"/>
</dbReference>